<reference evidence="4" key="1">
    <citation type="journal article" date="2019" name="Int. J. Syst. Evol. Microbiol.">
        <title>The Global Catalogue of Microorganisms (GCM) 10K type strain sequencing project: providing services to taxonomists for standard genome sequencing and annotation.</title>
        <authorList>
            <consortium name="The Broad Institute Genomics Platform"/>
            <consortium name="The Broad Institute Genome Sequencing Center for Infectious Disease"/>
            <person name="Wu L."/>
            <person name="Ma J."/>
        </authorList>
    </citation>
    <scope>NUCLEOTIDE SEQUENCE [LARGE SCALE GENOMIC DNA]</scope>
    <source>
        <strain evidence="4">NBRC 112299</strain>
    </source>
</reference>
<comment type="caution">
    <text evidence="3">The sequence shown here is derived from an EMBL/GenBank/DDBJ whole genome shotgun (WGS) entry which is preliminary data.</text>
</comment>
<organism evidence="3 4">
    <name type="scientific">Demequina litorisediminis</name>
    <dbReference type="NCBI Taxonomy" id="1849022"/>
    <lineage>
        <taxon>Bacteria</taxon>
        <taxon>Bacillati</taxon>
        <taxon>Actinomycetota</taxon>
        <taxon>Actinomycetes</taxon>
        <taxon>Micrococcales</taxon>
        <taxon>Demequinaceae</taxon>
        <taxon>Demequina</taxon>
    </lineage>
</organism>
<sequence length="321" mass="34094">MSDAQMGIGWDEARAVNLANWEARVPLHVAAYGLDALRDDPSHLSQVVRTDLAALGPFLADGVAGLDVCHLQCHIGTDTLSLARAGARVTGVDFSPSALAAAADLAEGLGLAATWVQTDVLDARAAVKGDFDLVYTSIGTITWLADLDRWAAQVHALLRPGALFYLRDGHPALYALDESADGLVTGYRYFPNGEPLEWVEESTYVGDGVVSSPRTLEYPHSLAEVMTALLAAGLAIEAFDEGDTLPWRFSPLMEEPSGRRLRLSGATARANPHHVHRGRASPRLSGRPGRGASRPASTGIGRLQPCACGPIRSGGRCPWTG</sequence>
<dbReference type="CDD" id="cd02440">
    <property type="entry name" value="AdoMet_MTases"/>
    <property type="match status" value="1"/>
</dbReference>
<feature type="domain" description="Methyltransferase type 12" evidence="2">
    <location>
        <begin position="71"/>
        <end position="164"/>
    </location>
</feature>
<dbReference type="Proteomes" id="UP001157125">
    <property type="component" value="Unassembled WGS sequence"/>
</dbReference>
<accession>A0ABQ6IEH0</accession>
<keyword evidence="4" id="KW-1185">Reference proteome</keyword>
<feature type="compositionally biased region" description="Basic residues" evidence="1">
    <location>
        <begin position="271"/>
        <end position="280"/>
    </location>
</feature>
<dbReference type="InterPro" id="IPR013217">
    <property type="entry name" value="Methyltransf_12"/>
</dbReference>
<dbReference type="SUPFAM" id="SSF53335">
    <property type="entry name" value="S-adenosyl-L-methionine-dependent methyltransferases"/>
    <property type="match status" value="1"/>
</dbReference>
<dbReference type="Pfam" id="PF08242">
    <property type="entry name" value="Methyltransf_12"/>
    <property type="match status" value="1"/>
</dbReference>
<dbReference type="Gene3D" id="3.40.50.150">
    <property type="entry name" value="Vaccinia Virus protein VP39"/>
    <property type="match status" value="1"/>
</dbReference>
<name>A0ABQ6IEH0_9MICO</name>
<feature type="region of interest" description="Disordered" evidence="1">
    <location>
        <begin position="266"/>
        <end position="299"/>
    </location>
</feature>
<evidence type="ECO:0000313" key="4">
    <source>
        <dbReference type="Proteomes" id="UP001157125"/>
    </source>
</evidence>
<proteinExistence type="predicted"/>
<evidence type="ECO:0000259" key="2">
    <source>
        <dbReference type="Pfam" id="PF08242"/>
    </source>
</evidence>
<evidence type="ECO:0000256" key="1">
    <source>
        <dbReference type="SAM" id="MobiDB-lite"/>
    </source>
</evidence>
<gene>
    <name evidence="3" type="ORF">GCM10025876_24680</name>
</gene>
<dbReference type="InterPro" id="IPR029063">
    <property type="entry name" value="SAM-dependent_MTases_sf"/>
</dbReference>
<dbReference type="EMBL" id="BSUN01000001">
    <property type="protein sequence ID" value="GMA36264.1"/>
    <property type="molecule type" value="Genomic_DNA"/>
</dbReference>
<protein>
    <recommendedName>
        <fullName evidence="2">Methyltransferase type 12 domain-containing protein</fullName>
    </recommendedName>
</protein>
<evidence type="ECO:0000313" key="3">
    <source>
        <dbReference type="EMBL" id="GMA36264.1"/>
    </source>
</evidence>